<proteinExistence type="predicted"/>
<dbReference type="InterPro" id="IPR037883">
    <property type="entry name" value="Knr4/Smi1-like_sf"/>
</dbReference>
<evidence type="ECO:0000313" key="3">
    <source>
        <dbReference type="Proteomes" id="UP001154420"/>
    </source>
</evidence>
<reference evidence="2" key="1">
    <citation type="submission" date="2018-09" db="EMBL/GenBank/DDBJ databases">
        <title>Murine metabolic-syndrome-specific gut microbial biobank.</title>
        <authorList>
            <person name="Liu C."/>
        </authorList>
    </citation>
    <scope>NUCLEOTIDE SEQUENCE</scope>
    <source>
        <strain evidence="2">D42-62</strain>
    </source>
</reference>
<dbReference type="Gene3D" id="3.40.1580.10">
    <property type="entry name" value="SMI1/KNR4-like"/>
    <property type="match status" value="1"/>
</dbReference>
<dbReference type="EMBL" id="QZDT01000043">
    <property type="protein sequence ID" value="NBJ94565.1"/>
    <property type="molecule type" value="Genomic_DNA"/>
</dbReference>
<evidence type="ECO:0000259" key="1">
    <source>
        <dbReference type="Pfam" id="PF09346"/>
    </source>
</evidence>
<gene>
    <name evidence="2" type="ORF">D5281_18780</name>
</gene>
<dbReference type="Pfam" id="PF09346">
    <property type="entry name" value="SMI1_KNR4"/>
    <property type="match status" value="1"/>
</dbReference>
<dbReference type="OrthoDB" id="8657476at2"/>
<dbReference type="AlphaFoldDB" id="A0A9X5BIH3"/>
<dbReference type="InterPro" id="IPR018958">
    <property type="entry name" value="Knr4/Smi1-like_dom"/>
</dbReference>
<organism evidence="2 3">
    <name type="scientific">Parablautia muri</name>
    <dbReference type="NCBI Taxonomy" id="2320879"/>
    <lineage>
        <taxon>Bacteria</taxon>
        <taxon>Bacillati</taxon>
        <taxon>Bacillota</taxon>
        <taxon>Clostridia</taxon>
        <taxon>Lachnospirales</taxon>
        <taxon>Lachnospiraceae</taxon>
        <taxon>Parablautia</taxon>
    </lineage>
</organism>
<sequence>MKISAAVREHYLTYNGGYPKNSVFTDKTGNTYNVGWFIPISGRKGRSVGKILTLLREDDAIPEWLIPFADEAGGNLFCFSVREADCGAIYYYNHEFEYGENPEDHVTYLAESITTFINSLVEEENDEDGEA</sequence>
<name>A0A9X5BIH3_9FIRM</name>
<accession>A0A9X5BIH3</accession>
<protein>
    <recommendedName>
        <fullName evidence="1">Knr4/Smi1-like domain-containing protein</fullName>
    </recommendedName>
</protein>
<comment type="caution">
    <text evidence="2">The sequence shown here is derived from an EMBL/GenBank/DDBJ whole genome shotgun (WGS) entry which is preliminary data.</text>
</comment>
<feature type="domain" description="Knr4/Smi1-like" evidence="1">
    <location>
        <begin position="2"/>
        <end position="118"/>
    </location>
</feature>
<dbReference type="Proteomes" id="UP001154420">
    <property type="component" value="Unassembled WGS sequence"/>
</dbReference>
<dbReference type="SUPFAM" id="SSF160631">
    <property type="entry name" value="SMI1/KNR4-like"/>
    <property type="match status" value="1"/>
</dbReference>
<keyword evidence="3" id="KW-1185">Reference proteome</keyword>
<evidence type="ECO:0000313" key="2">
    <source>
        <dbReference type="EMBL" id="NBJ94565.1"/>
    </source>
</evidence>